<dbReference type="Proteomes" id="UP001261624">
    <property type="component" value="Unassembled WGS sequence"/>
</dbReference>
<dbReference type="InterPro" id="IPR027417">
    <property type="entry name" value="P-loop_NTPase"/>
</dbReference>
<dbReference type="Gene3D" id="3.30.70.560">
    <property type="entry name" value="7,8-Dihydro-6-hydroxymethylpterin-pyrophosphokinase HPPK"/>
    <property type="match status" value="1"/>
</dbReference>
<dbReference type="InterPro" id="IPR035907">
    <property type="entry name" value="Hppk_sf"/>
</dbReference>
<evidence type="ECO:0000313" key="16">
    <source>
        <dbReference type="Proteomes" id="UP001261624"/>
    </source>
</evidence>
<dbReference type="GO" id="GO:0003848">
    <property type="term" value="F:2-amino-4-hydroxy-6-hydroxymethyldihydropteridine diphosphokinase activity"/>
    <property type="evidence" value="ECO:0007669"/>
    <property type="project" value="UniProtKB-EC"/>
</dbReference>
<feature type="domain" description="7,8-dihydro-6-hydroxymethylpterin-pyrophosphokinase" evidence="13">
    <location>
        <begin position="9"/>
        <end position="135"/>
    </location>
</feature>
<evidence type="ECO:0000256" key="1">
    <source>
        <dbReference type="ARBA" id="ARBA00005051"/>
    </source>
</evidence>
<evidence type="ECO:0000313" key="15">
    <source>
        <dbReference type="EMBL" id="MDT0688690.1"/>
    </source>
</evidence>
<evidence type="ECO:0000256" key="11">
    <source>
        <dbReference type="ARBA" id="ARBA00029766"/>
    </source>
</evidence>
<evidence type="ECO:0000256" key="12">
    <source>
        <dbReference type="ARBA" id="ARBA00033413"/>
    </source>
</evidence>
<evidence type="ECO:0000256" key="8">
    <source>
        <dbReference type="ARBA" id="ARBA00022840"/>
    </source>
</evidence>
<dbReference type="PANTHER" id="PTHR43071">
    <property type="entry name" value="2-AMINO-4-HYDROXY-6-HYDROXYMETHYLDIHYDROPTERIDINE PYROPHOSPHOKINASE"/>
    <property type="match status" value="1"/>
</dbReference>
<keyword evidence="5 15" id="KW-0808">Transferase</keyword>
<dbReference type="Pfam" id="PF01288">
    <property type="entry name" value="HPPK"/>
    <property type="match status" value="1"/>
</dbReference>
<dbReference type="EMBL" id="JAVRHM010000001">
    <property type="protein sequence ID" value="MDT0688690.1"/>
    <property type="molecule type" value="Genomic_DNA"/>
</dbReference>
<name>A0ABU3DYC2_9FLAO</name>
<keyword evidence="16" id="KW-1185">Reference proteome</keyword>
<dbReference type="Pfam" id="PF01712">
    <property type="entry name" value="dNK"/>
    <property type="match status" value="1"/>
</dbReference>
<evidence type="ECO:0000256" key="9">
    <source>
        <dbReference type="ARBA" id="ARBA00022909"/>
    </source>
</evidence>
<reference evidence="15 16" key="1">
    <citation type="submission" date="2023-09" db="EMBL/GenBank/DDBJ databases">
        <authorList>
            <person name="Rey-Velasco X."/>
        </authorList>
    </citation>
    <scope>NUCLEOTIDE SEQUENCE [LARGE SCALE GENOMIC DNA]</scope>
    <source>
        <strain evidence="15 16">F188</strain>
    </source>
</reference>
<dbReference type="PANTHER" id="PTHR43071:SF1">
    <property type="entry name" value="2-AMINO-4-HYDROXY-6-HYDROXYMETHYLDIHYDROPTERIDINE PYROPHOSPHOKINASE"/>
    <property type="match status" value="1"/>
</dbReference>
<dbReference type="SUPFAM" id="SSF52540">
    <property type="entry name" value="P-loop containing nucleoside triphosphate hydrolases"/>
    <property type="match status" value="1"/>
</dbReference>
<dbReference type="CDD" id="cd00483">
    <property type="entry name" value="HPPK"/>
    <property type="match status" value="1"/>
</dbReference>
<accession>A0ABU3DYC2</accession>
<dbReference type="Gene3D" id="3.40.50.300">
    <property type="entry name" value="P-loop containing nucleotide triphosphate hydrolases"/>
    <property type="match status" value="1"/>
</dbReference>
<keyword evidence="8" id="KW-0067">ATP-binding</keyword>
<evidence type="ECO:0000256" key="3">
    <source>
        <dbReference type="ARBA" id="ARBA00013253"/>
    </source>
</evidence>
<feature type="domain" description="Deoxynucleoside kinase" evidence="14">
    <location>
        <begin position="182"/>
        <end position="374"/>
    </location>
</feature>
<comment type="similarity">
    <text evidence="2">Belongs to the HPPK family.</text>
</comment>
<evidence type="ECO:0000256" key="5">
    <source>
        <dbReference type="ARBA" id="ARBA00022679"/>
    </source>
</evidence>
<dbReference type="EC" id="2.7.6.3" evidence="3"/>
<dbReference type="InterPro" id="IPR000550">
    <property type="entry name" value="Hppk"/>
</dbReference>
<dbReference type="CDD" id="cd01673">
    <property type="entry name" value="dNK"/>
    <property type="match status" value="1"/>
</dbReference>
<keyword evidence="6" id="KW-0547">Nucleotide-binding</keyword>
<evidence type="ECO:0000256" key="4">
    <source>
        <dbReference type="ARBA" id="ARBA00016218"/>
    </source>
</evidence>
<evidence type="ECO:0000256" key="2">
    <source>
        <dbReference type="ARBA" id="ARBA00005810"/>
    </source>
</evidence>
<gene>
    <name evidence="15" type="primary">folK</name>
    <name evidence="15" type="ORF">RM549_02780</name>
</gene>
<proteinExistence type="inferred from homology"/>
<evidence type="ECO:0000256" key="7">
    <source>
        <dbReference type="ARBA" id="ARBA00022777"/>
    </source>
</evidence>
<comment type="caution">
    <text evidence="15">The sequence shown here is derived from an EMBL/GenBank/DDBJ whole genome shotgun (WGS) entry which is preliminary data.</text>
</comment>
<evidence type="ECO:0000256" key="10">
    <source>
        <dbReference type="ARBA" id="ARBA00029409"/>
    </source>
</evidence>
<dbReference type="InterPro" id="IPR031314">
    <property type="entry name" value="DNK_dom"/>
</dbReference>
<organism evidence="15 16">
    <name type="scientific">Autumnicola patrickiae</name>
    <dbReference type="NCBI Taxonomy" id="3075591"/>
    <lineage>
        <taxon>Bacteria</taxon>
        <taxon>Pseudomonadati</taxon>
        <taxon>Bacteroidota</taxon>
        <taxon>Flavobacteriia</taxon>
        <taxon>Flavobacteriales</taxon>
        <taxon>Flavobacteriaceae</taxon>
        <taxon>Autumnicola</taxon>
    </lineage>
</organism>
<protein>
    <recommendedName>
        <fullName evidence="4">2-amino-4-hydroxy-6-hydroxymethyldihydropteridine pyrophosphokinase</fullName>
        <ecNumber evidence="3">2.7.6.3</ecNumber>
    </recommendedName>
    <alternativeName>
        <fullName evidence="11">6-hydroxymethyl-7,8-dihydropterin pyrophosphokinase</fullName>
    </alternativeName>
    <alternativeName>
        <fullName evidence="12">7,8-dihydro-6-hydroxymethylpterin-pyrophosphokinase</fullName>
    </alternativeName>
</protein>
<comment type="function">
    <text evidence="10">Catalyzes the transfer of pyrophosphate from adenosine triphosphate (ATP) to 6-hydroxymethyl-7,8-dihydropterin, an enzymatic step in folate biosynthesis pathway.</text>
</comment>
<dbReference type="NCBIfam" id="TIGR01498">
    <property type="entry name" value="folK"/>
    <property type="match status" value="1"/>
</dbReference>
<comment type="pathway">
    <text evidence="1">Cofactor biosynthesis; tetrahydrofolate biosynthesis; 2-amino-4-hydroxy-6-hydroxymethyl-7,8-dihydropteridine diphosphate from 7,8-dihydroneopterin triphosphate: step 4/4.</text>
</comment>
<dbReference type="RefSeq" id="WP_311680640.1">
    <property type="nucleotide sequence ID" value="NZ_JAVRHM010000001.1"/>
</dbReference>
<keyword evidence="7" id="KW-0418">Kinase</keyword>
<evidence type="ECO:0000259" key="13">
    <source>
        <dbReference type="Pfam" id="PF01288"/>
    </source>
</evidence>
<keyword evidence="9" id="KW-0289">Folate biosynthesis</keyword>
<dbReference type="SUPFAM" id="SSF55083">
    <property type="entry name" value="6-hydroxymethyl-7,8-dihydropterin pyrophosphokinase, HPPK"/>
    <property type="match status" value="1"/>
</dbReference>
<sequence length="382" mass="44620">MNSPKLVHIALGSNVGERFLFLQNAVDRLFEEVGEVKDISKVYETPAWGFNGNSFLNACVTVATRFSSEEVLQKLLQIETEAGRSRKGSGNYQNRTLDLDILLFEDEVVETKNLKIPHPEMQNRKFVLQPLQDIAGKEVHPLLKKTIAELLEQTNDKTEINQISEELKLPQKNYSFKNYNYIAVEGNIGAGKTSFSTMISQDFNAKLILERFKDNPFLPKFYEDKERYAFSLEMSFLADRYQQLSDDISQYDLFKDFVISDYDVFKSLIFAKITLQEDEYSLYNKLFHLMYKELVKPELYIYLYQNTDRLLENIKKRGRDYEQNIQPEYLMEINKSYLSFIKSQTGMKVQIIDISNKDFVNNRKDYLALLEEIDSPYPPKGE</sequence>
<evidence type="ECO:0000259" key="14">
    <source>
        <dbReference type="Pfam" id="PF01712"/>
    </source>
</evidence>
<evidence type="ECO:0000256" key="6">
    <source>
        <dbReference type="ARBA" id="ARBA00022741"/>
    </source>
</evidence>